<keyword evidence="3" id="KW-1185">Reference proteome</keyword>
<reference evidence="3" key="1">
    <citation type="submission" date="2013-01" db="EMBL/GenBank/DDBJ databases">
        <title>Draft Genome Sequence of a Mulberry Tree, Morus notabilis C.K. Schneid.</title>
        <authorList>
            <person name="He N."/>
            <person name="Zhao S."/>
        </authorList>
    </citation>
    <scope>NUCLEOTIDE SEQUENCE</scope>
</reference>
<accession>W9RL92</accession>
<evidence type="ECO:0000313" key="3">
    <source>
        <dbReference type="Proteomes" id="UP000030645"/>
    </source>
</evidence>
<name>W9RL92_9ROSA</name>
<evidence type="ECO:0000313" key="2">
    <source>
        <dbReference type="EMBL" id="EXB95960.1"/>
    </source>
</evidence>
<protein>
    <submittedName>
        <fullName evidence="2">Uncharacterized protein</fullName>
    </submittedName>
</protein>
<evidence type="ECO:0000256" key="1">
    <source>
        <dbReference type="SAM" id="MobiDB-lite"/>
    </source>
</evidence>
<dbReference type="AlphaFoldDB" id="W9RL92"/>
<sequence>MLEIPHVKLCKSCVPHEFPETVPVPWTWDKVGHEALKEARIPDLVPKHQAQPTLFEMDSSFNKKLDYLLGSKKRKAQPIWYSVLPPLPSSEDKNSELGTKAIGDTGSYPI</sequence>
<dbReference type="Proteomes" id="UP000030645">
    <property type="component" value="Unassembled WGS sequence"/>
</dbReference>
<dbReference type="EMBL" id="KE345233">
    <property type="protein sequence ID" value="EXB95960.1"/>
    <property type="molecule type" value="Genomic_DNA"/>
</dbReference>
<gene>
    <name evidence="2" type="ORF">L484_014476</name>
</gene>
<organism evidence="2 3">
    <name type="scientific">Morus notabilis</name>
    <dbReference type="NCBI Taxonomy" id="981085"/>
    <lineage>
        <taxon>Eukaryota</taxon>
        <taxon>Viridiplantae</taxon>
        <taxon>Streptophyta</taxon>
        <taxon>Embryophyta</taxon>
        <taxon>Tracheophyta</taxon>
        <taxon>Spermatophyta</taxon>
        <taxon>Magnoliopsida</taxon>
        <taxon>eudicotyledons</taxon>
        <taxon>Gunneridae</taxon>
        <taxon>Pentapetalae</taxon>
        <taxon>rosids</taxon>
        <taxon>fabids</taxon>
        <taxon>Rosales</taxon>
        <taxon>Moraceae</taxon>
        <taxon>Moreae</taxon>
        <taxon>Morus</taxon>
    </lineage>
</organism>
<proteinExistence type="predicted"/>
<feature type="region of interest" description="Disordered" evidence="1">
    <location>
        <begin position="86"/>
        <end position="110"/>
    </location>
</feature>